<accession>A0ACC1QTF6</accession>
<evidence type="ECO:0000313" key="1">
    <source>
        <dbReference type="EMBL" id="KAJ3492586.1"/>
    </source>
</evidence>
<comment type="caution">
    <text evidence="1">The sequence shown here is derived from an EMBL/GenBank/DDBJ whole genome shotgun (WGS) entry which is preliminary data.</text>
</comment>
<proteinExistence type="predicted"/>
<dbReference type="EMBL" id="JANAKD010000583">
    <property type="protein sequence ID" value="KAJ3492586.1"/>
    <property type="molecule type" value="Genomic_DNA"/>
</dbReference>
<keyword evidence="2" id="KW-1185">Reference proteome</keyword>
<evidence type="ECO:0000313" key="2">
    <source>
        <dbReference type="Proteomes" id="UP001148737"/>
    </source>
</evidence>
<protein>
    <submittedName>
        <fullName evidence="1">Uncharacterized protein</fullName>
    </submittedName>
</protein>
<dbReference type="Proteomes" id="UP001148737">
    <property type="component" value="Unassembled WGS sequence"/>
</dbReference>
<sequence>MTEAVPGATWVTATALQPTTNKLHGTIVKVLATANFAHLENVAIQSRCAQSAESGAAISCEAKTDAFTFGMNNLVLKLVFSDGVSWIARISHSAEACDRDAEEAATSMLSEIATLHTLRKRTTIPVPDVFAFDASKENEFTYSYMLMECLRGHARSTATHQVPLEYRPHVTNQLADLFFQLENLSFNKLGRLWCGKECDEAPSIIPYVDWHISSRPATSLVWFYNDRQRQNRAAIAAHTEDPEWRAAYWILKTAISQIIIEDRIHSPFPLCHFDLHYGNLLFDDDYNLTGGSRLDQRWYTAPLERLAVTPEFITFPGNTVQANEIILDFRTDVRENPRVLESQSSLVDEFQTNLSAVLGTKRADIVHRCTYSFPHRALWDGRLVAKLIYNAAVSWKQLVATFGQCELF</sequence>
<reference evidence="1" key="1">
    <citation type="submission" date="2022-07" db="EMBL/GenBank/DDBJ databases">
        <title>Genome Sequence of Lecanicillium saksenae.</title>
        <authorList>
            <person name="Buettner E."/>
        </authorList>
    </citation>
    <scope>NUCLEOTIDE SEQUENCE</scope>
    <source>
        <strain evidence="1">VT-O1</strain>
    </source>
</reference>
<name>A0ACC1QTF6_9HYPO</name>
<organism evidence="1 2">
    <name type="scientific">Lecanicillium saksenae</name>
    <dbReference type="NCBI Taxonomy" id="468837"/>
    <lineage>
        <taxon>Eukaryota</taxon>
        <taxon>Fungi</taxon>
        <taxon>Dikarya</taxon>
        <taxon>Ascomycota</taxon>
        <taxon>Pezizomycotina</taxon>
        <taxon>Sordariomycetes</taxon>
        <taxon>Hypocreomycetidae</taxon>
        <taxon>Hypocreales</taxon>
        <taxon>Cordycipitaceae</taxon>
        <taxon>Lecanicillium</taxon>
    </lineage>
</organism>
<gene>
    <name evidence="1" type="ORF">NLG97_g5293</name>
</gene>